<dbReference type="EMBL" id="UGQW01000002">
    <property type="protein sequence ID" value="STZ67280.1"/>
    <property type="molecule type" value="Genomic_DNA"/>
</dbReference>
<evidence type="ECO:0000313" key="5">
    <source>
        <dbReference type="Proteomes" id="UP000254927"/>
    </source>
</evidence>
<evidence type="ECO:0000313" key="4">
    <source>
        <dbReference type="EMBL" id="STZ67280.1"/>
    </source>
</evidence>
<dbReference type="Proteomes" id="UP000254927">
    <property type="component" value="Unassembled WGS sequence"/>
</dbReference>
<evidence type="ECO:0000256" key="1">
    <source>
        <dbReference type="SAM" id="MobiDB-lite"/>
    </source>
</evidence>
<organism evidence="4 5">
    <name type="scientific">Neisseria elongata</name>
    <dbReference type="NCBI Taxonomy" id="495"/>
    <lineage>
        <taxon>Bacteria</taxon>
        <taxon>Pseudomonadati</taxon>
        <taxon>Pseudomonadota</taxon>
        <taxon>Betaproteobacteria</taxon>
        <taxon>Neisseriales</taxon>
        <taxon>Neisseriaceae</taxon>
        <taxon>Neisseria</taxon>
    </lineage>
</organism>
<dbReference type="PROSITE" id="PS50076">
    <property type="entry name" value="DNAJ_2"/>
    <property type="match status" value="1"/>
</dbReference>
<name>A0A378TYN4_NEIEL</name>
<feature type="transmembrane region" description="Helical" evidence="2">
    <location>
        <begin position="410"/>
        <end position="430"/>
    </location>
</feature>
<feature type="transmembrane region" description="Helical" evidence="2">
    <location>
        <begin position="651"/>
        <end position="670"/>
    </location>
</feature>
<feature type="transmembrane region" description="Helical" evidence="2">
    <location>
        <begin position="437"/>
        <end position="459"/>
    </location>
</feature>
<dbReference type="InterPro" id="IPR036869">
    <property type="entry name" value="J_dom_sf"/>
</dbReference>
<dbReference type="CDD" id="cd06257">
    <property type="entry name" value="DnaJ"/>
    <property type="match status" value="1"/>
</dbReference>
<keyword evidence="2" id="KW-1133">Transmembrane helix</keyword>
<feature type="transmembrane region" description="Helical" evidence="2">
    <location>
        <begin position="471"/>
        <end position="490"/>
    </location>
</feature>
<feature type="transmembrane region" description="Helical" evidence="2">
    <location>
        <begin position="524"/>
        <end position="543"/>
    </location>
</feature>
<accession>A0A378TYN4</accession>
<dbReference type="GeneID" id="93351753"/>
<dbReference type="InterPro" id="IPR001623">
    <property type="entry name" value="DnaJ_domain"/>
</dbReference>
<sequence length="688" mass="78385">MDCWQILGIEPTNDERAIKRAYAKQLKTTRPDDDAAAYQRLREAFDYALAVAPHIYIDADGDEDEDTNGDIWPSENHGQPETGQTGCSDGISAIPPAWENGNNGNGDEETVERPSESPFDGTSAASDTDKAFSDGRNIHSPEYLSSKLEQWFNEAGSEGLLHRLGEFRASLDRMSWDEEEQMSRYCLDFLHKHDITHPLLWSEWSDTFGWPQESAADTDEGFSDGPYAAILPEELETRLEEWFEQGGCDSLLKHREQIFAMLDQMPLGGSEEASYMCAAFLRRHDIYDRPLWLEWSDYFGWHEDKHGRILTPVEMMRLQNFRENAVLSRLLARSDDETRFSAEPDPIPYTRAFDRFLGRRPGFFRQQLAGLAAVLSWPNLSSETTQEQREALVFSHFSLYDLLQGGKTGYGAWVVILGLLLFTTLLFTVQNRAFPDLLATVIQTSVVAGIIALLHSWLWNIAAPRWQTFKYHPITALIYLFAMPAVTIAIQFFPLRNTPEPTFLILTLIPLVSWTYYLSRYKMAWVVVSLSMTGFIAFAWSLLNDLESVSEEFRIASYCAILLWFNSALYLLEHKRNWLAAVERPINLLLNGQASRLQQPFCALYAAAVWPLLLPAHVARTVQNGHLGTVLEIAAIGLFLMLLIPDSLYPYGFLLFYPAMMLAAWLRRYSMRGLLKLMRRYPAADGQT</sequence>
<proteinExistence type="predicted"/>
<feature type="transmembrane region" description="Helical" evidence="2">
    <location>
        <begin position="502"/>
        <end position="518"/>
    </location>
</feature>
<evidence type="ECO:0000259" key="3">
    <source>
        <dbReference type="PROSITE" id="PS50076"/>
    </source>
</evidence>
<feature type="compositionally biased region" description="Basic and acidic residues" evidence="1">
    <location>
        <begin position="127"/>
        <end position="136"/>
    </location>
</feature>
<dbReference type="AlphaFoldDB" id="A0A378TYN4"/>
<reference evidence="4 5" key="1">
    <citation type="submission" date="2018-06" db="EMBL/GenBank/DDBJ databases">
        <authorList>
            <consortium name="Pathogen Informatics"/>
            <person name="Doyle S."/>
        </authorList>
    </citation>
    <scope>NUCLEOTIDE SEQUENCE [LARGE SCALE GENOMIC DNA]</scope>
    <source>
        <strain evidence="4 5">NCTC10660</strain>
    </source>
</reference>
<evidence type="ECO:0000256" key="2">
    <source>
        <dbReference type="SAM" id="Phobius"/>
    </source>
</evidence>
<feature type="transmembrane region" description="Helical" evidence="2">
    <location>
        <begin position="555"/>
        <end position="572"/>
    </location>
</feature>
<feature type="region of interest" description="Disordered" evidence="1">
    <location>
        <begin position="60"/>
        <end position="136"/>
    </location>
</feature>
<dbReference type="RefSeq" id="WP_114910504.1">
    <property type="nucleotide sequence ID" value="NZ_CP031252.1"/>
</dbReference>
<keyword evidence="2" id="KW-0472">Membrane</keyword>
<dbReference type="SUPFAM" id="SSF46565">
    <property type="entry name" value="Chaperone J-domain"/>
    <property type="match status" value="1"/>
</dbReference>
<gene>
    <name evidence="4" type="ORF">NCTC10660_00754</name>
</gene>
<feature type="transmembrane region" description="Helical" evidence="2">
    <location>
        <begin position="626"/>
        <end position="645"/>
    </location>
</feature>
<keyword evidence="2" id="KW-0812">Transmembrane</keyword>
<feature type="compositionally biased region" description="Polar residues" evidence="1">
    <location>
        <begin position="76"/>
        <end position="87"/>
    </location>
</feature>
<protein>
    <recommendedName>
        <fullName evidence="3">J domain-containing protein</fullName>
    </recommendedName>
</protein>
<feature type="domain" description="J" evidence="3">
    <location>
        <begin position="2"/>
        <end position="69"/>
    </location>
</feature>